<evidence type="ECO:0000256" key="1">
    <source>
        <dbReference type="SAM" id="SignalP"/>
    </source>
</evidence>
<organism evidence="5">
    <name type="scientific">Tolypothrix bouteillei VB521301</name>
    <dbReference type="NCBI Taxonomy" id="1479485"/>
    <lineage>
        <taxon>Bacteria</taxon>
        <taxon>Bacillati</taxon>
        <taxon>Cyanobacteriota</taxon>
        <taxon>Cyanophyceae</taxon>
        <taxon>Nostocales</taxon>
        <taxon>Tolypothrichaceae</taxon>
        <taxon>Tolypothrix</taxon>
    </lineage>
</organism>
<dbReference type="GO" id="GO:0005615">
    <property type="term" value="C:extracellular space"/>
    <property type="evidence" value="ECO:0007669"/>
    <property type="project" value="TreeGrafter"/>
</dbReference>
<dbReference type="FunFam" id="2.30.180.10:FF:000014">
    <property type="entry name" value="Stabilin 1"/>
    <property type="match status" value="1"/>
</dbReference>
<feature type="chain" id="PRO_5036532981" evidence="1">
    <location>
        <begin position="36"/>
        <end position="549"/>
    </location>
</feature>
<dbReference type="InterPro" id="IPR000782">
    <property type="entry name" value="FAS1_domain"/>
</dbReference>
<dbReference type="PANTHER" id="PTHR10900">
    <property type="entry name" value="PERIOSTIN-RELATED"/>
    <property type="match status" value="1"/>
</dbReference>
<protein>
    <submittedName>
        <fullName evidence="5">Beta-Ig-H3/fasciclin</fullName>
    </submittedName>
</protein>
<evidence type="ECO:0000259" key="3">
    <source>
        <dbReference type="PROSITE" id="PS51272"/>
    </source>
</evidence>
<dbReference type="InterPro" id="IPR050904">
    <property type="entry name" value="Adhesion/Biosynth-related"/>
</dbReference>
<feature type="domain" description="FAS1" evidence="2">
    <location>
        <begin position="258"/>
        <end position="391"/>
    </location>
</feature>
<dbReference type="Gene3D" id="2.30.180.10">
    <property type="entry name" value="FAS1 domain"/>
    <property type="match status" value="1"/>
</dbReference>
<reference evidence="5" key="1">
    <citation type="journal article" date="2015" name="Genome Announc.">
        <title>Draft Genome Sequence of Tolypothrix boutellei Strain VB521301.</title>
        <authorList>
            <person name="Chandrababunaidu M.M."/>
            <person name="Singh D."/>
            <person name="Sen D."/>
            <person name="Bhan S."/>
            <person name="Das S."/>
            <person name="Gupta A."/>
            <person name="Adhikary S.P."/>
            <person name="Tripathy S."/>
        </authorList>
    </citation>
    <scope>NUCLEOTIDE SEQUENCE</scope>
    <source>
        <strain evidence="5">VB521301</strain>
    </source>
</reference>
<dbReference type="PROSITE" id="PS51272">
    <property type="entry name" value="SLH"/>
    <property type="match status" value="3"/>
</dbReference>
<gene>
    <name evidence="5" type="ORF">DA73_0205330</name>
    <name evidence="4" type="ORF">DA73_0400023865</name>
</gene>
<dbReference type="OrthoDB" id="9759810at2"/>
<comment type="caution">
    <text evidence="5">The sequence shown here is derived from an EMBL/GenBank/DDBJ whole genome shotgun (WGS) entry which is preliminary data.</text>
</comment>
<sequence>MYKKMHWTTKSAALIALGVASVAVAPKLISAPVSAQVSAPTVAQNTNFPDVSSNYWAQPFIQALAAREIIVGFPDGTYRPDQPVTRAEFAAMIQKAFNQNQVRQLAQGGFRDVPSGYWGASAIREAYETGFMSGYPGNLFLPNERIPKVQAIVSLASGLGLTGSSTSTEQILTTYYTDASTIPSYAVSSVASATQANLVVNYPNINVLNPLVALTRAEAAAHLYQALVRLGQLQPIPGNVAAASYIVGRTAGDSTANNQDIVSLAGASGSFTVLTSLLKSAGLADTLQQQGPYTVFAPTDEAFAAVPQSTLQQLQQPENRETLIKILRYHVVPRAIATSELKSGNIETAEGQTLNLKVNSTTNQITVNNASVIQSGVQASNGVIYPINQVLIPSGLSLNQKPRNGGDNITPGRATRGVSSYIGVGGNIGLGGDSALAEGNFAVVSKIGLTRFISVRPSVVIGDDTVVLVPISFDFAQRSTNALNNTFGIAPYIGAGVAIETSDDADVGFLLSGGVDVPLGRRFTLTGAVNAAFLDDTDVGLVLGVGFNF</sequence>
<proteinExistence type="predicted"/>
<feature type="signal peptide" evidence="1">
    <location>
        <begin position="1"/>
        <end position="35"/>
    </location>
</feature>
<evidence type="ECO:0000313" key="6">
    <source>
        <dbReference type="Proteomes" id="UP000029738"/>
    </source>
</evidence>
<dbReference type="Proteomes" id="UP000029738">
    <property type="component" value="Unassembled WGS sequence"/>
</dbReference>
<accession>A0A0C1R721</accession>
<keyword evidence="1" id="KW-0732">Signal</keyword>
<feature type="domain" description="SLH" evidence="3">
    <location>
        <begin position="173"/>
        <end position="237"/>
    </location>
</feature>
<feature type="domain" description="SLH" evidence="3">
    <location>
        <begin position="110"/>
        <end position="169"/>
    </location>
</feature>
<dbReference type="Pfam" id="PF02469">
    <property type="entry name" value="Fasciclin"/>
    <property type="match status" value="1"/>
</dbReference>
<dbReference type="GO" id="GO:0050839">
    <property type="term" value="F:cell adhesion molecule binding"/>
    <property type="evidence" value="ECO:0007669"/>
    <property type="project" value="TreeGrafter"/>
</dbReference>
<dbReference type="GO" id="GO:0031012">
    <property type="term" value="C:extracellular matrix"/>
    <property type="evidence" value="ECO:0007669"/>
    <property type="project" value="TreeGrafter"/>
</dbReference>
<dbReference type="GO" id="GO:0007155">
    <property type="term" value="P:cell adhesion"/>
    <property type="evidence" value="ECO:0007669"/>
    <property type="project" value="TreeGrafter"/>
</dbReference>
<reference evidence="4" key="2">
    <citation type="submission" date="2019-11" db="EMBL/GenBank/DDBJ databases">
        <title>Improved Assembly of Tolypothrix boutellei genome.</title>
        <authorList>
            <person name="Sarangi A.N."/>
            <person name="Mukherjee M."/>
            <person name="Ghosh S."/>
            <person name="Singh D."/>
            <person name="Das A."/>
            <person name="Kant S."/>
            <person name="Prusty A."/>
            <person name="Tripathy S."/>
        </authorList>
    </citation>
    <scope>NUCLEOTIDE SEQUENCE</scope>
    <source>
        <strain evidence="4">VB521301</strain>
    </source>
</reference>
<dbReference type="GO" id="GO:0030198">
    <property type="term" value="P:extracellular matrix organization"/>
    <property type="evidence" value="ECO:0007669"/>
    <property type="project" value="TreeGrafter"/>
</dbReference>
<dbReference type="STRING" id="1479485.DA73_0205330"/>
<dbReference type="InterPro" id="IPR036378">
    <property type="entry name" value="FAS1_dom_sf"/>
</dbReference>
<keyword evidence="6" id="KW-1185">Reference proteome</keyword>
<name>A0A0C1R721_9CYAN</name>
<dbReference type="EMBL" id="JHEG04000001">
    <property type="protein sequence ID" value="KAF3888188.1"/>
    <property type="molecule type" value="Genomic_DNA"/>
</dbReference>
<dbReference type="SMART" id="SM00554">
    <property type="entry name" value="FAS1"/>
    <property type="match status" value="1"/>
</dbReference>
<evidence type="ECO:0000259" key="2">
    <source>
        <dbReference type="PROSITE" id="PS50213"/>
    </source>
</evidence>
<dbReference type="Pfam" id="PF00395">
    <property type="entry name" value="SLH"/>
    <property type="match status" value="3"/>
</dbReference>
<evidence type="ECO:0000313" key="5">
    <source>
        <dbReference type="EMBL" id="KIE13414.1"/>
    </source>
</evidence>
<dbReference type="PROSITE" id="PS50213">
    <property type="entry name" value="FAS1"/>
    <property type="match status" value="1"/>
</dbReference>
<dbReference type="AlphaFoldDB" id="A0A0C1R721"/>
<dbReference type="EMBL" id="JHEG02000019">
    <property type="protein sequence ID" value="KIE13414.1"/>
    <property type="molecule type" value="Genomic_DNA"/>
</dbReference>
<feature type="domain" description="SLH" evidence="3">
    <location>
        <begin position="44"/>
        <end position="107"/>
    </location>
</feature>
<dbReference type="RefSeq" id="WP_038073707.1">
    <property type="nucleotide sequence ID" value="NZ_JHEG04000001.1"/>
</dbReference>
<dbReference type="PANTHER" id="PTHR10900:SF77">
    <property type="entry name" value="FI19380P1"/>
    <property type="match status" value="1"/>
</dbReference>
<dbReference type="InterPro" id="IPR001119">
    <property type="entry name" value="SLH_dom"/>
</dbReference>
<dbReference type="SUPFAM" id="SSF82153">
    <property type="entry name" value="FAS1 domain"/>
    <property type="match status" value="1"/>
</dbReference>
<evidence type="ECO:0000313" key="4">
    <source>
        <dbReference type="EMBL" id="KAF3888188.1"/>
    </source>
</evidence>